<evidence type="ECO:0000313" key="2">
    <source>
        <dbReference type="EMBL" id="TGB02273.1"/>
    </source>
</evidence>
<dbReference type="PANTHER" id="PTHR43155:SF2">
    <property type="entry name" value="CYCLIC DI-GMP PHOSPHODIESTERASE PA4108"/>
    <property type="match status" value="1"/>
</dbReference>
<dbReference type="NCBIfam" id="TIGR00277">
    <property type="entry name" value="HDIG"/>
    <property type="match status" value="1"/>
</dbReference>
<dbReference type="InterPro" id="IPR006675">
    <property type="entry name" value="HDIG_dom"/>
</dbReference>
<accession>A0A4Z0GZP5</accession>
<reference evidence="2 3" key="1">
    <citation type="journal article" date="2003" name="Int. J. Syst. Evol. Microbiol.">
        <title>Halobacillus salinus sp. nov., isolated from a salt lake on the coast of the East Sea in Korea.</title>
        <authorList>
            <person name="Yoon J.H."/>
            <person name="Kang K.H."/>
            <person name="Park Y.H."/>
        </authorList>
    </citation>
    <scope>NUCLEOTIDE SEQUENCE [LARGE SCALE GENOMIC DNA]</scope>
    <source>
        <strain evidence="2 3">HSL-3</strain>
    </source>
</reference>
<name>A0A4Z0GZP5_9BACI</name>
<protein>
    <submittedName>
        <fullName evidence="2">HD domain-containing protein</fullName>
    </submittedName>
</protein>
<organism evidence="2 3">
    <name type="scientific">Halobacillus salinus</name>
    <dbReference type="NCBI Taxonomy" id="192814"/>
    <lineage>
        <taxon>Bacteria</taxon>
        <taxon>Bacillati</taxon>
        <taxon>Bacillota</taxon>
        <taxon>Bacilli</taxon>
        <taxon>Bacillales</taxon>
        <taxon>Bacillaceae</taxon>
        <taxon>Halobacillus</taxon>
    </lineage>
</organism>
<proteinExistence type="predicted"/>
<dbReference type="Proteomes" id="UP000297982">
    <property type="component" value="Unassembled WGS sequence"/>
</dbReference>
<dbReference type="PROSITE" id="PS51832">
    <property type="entry name" value="HD_GYP"/>
    <property type="match status" value="1"/>
</dbReference>
<evidence type="ECO:0000259" key="1">
    <source>
        <dbReference type="PROSITE" id="PS51832"/>
    </source>
</evidence>
<sequence length="563" mass="65290">MMSITYHPKELTTEHILAEDIYKNDTLVLPKGTKISDNHIKRFIKWGLDRIQVVGGESETVTVEEDTKNEKKQQQFLHKLFHQQIVKLVKETRYGELLNPSQTLAEARELFIRVLQNPQTKKLLMKLYHHDEHTFTHSIDAFILGYFTGKKVLKGDVEAFAIGCLLHDIGKLQIPHHILKKQTKLTGYEYEMIQNHTKKGQAILLEKDYEQEKVELARSHHEKLKGTGYPDQLNEAYDYFSDELRLLRVIDVYSALTLDRSYRKAFSAPKALMILLSEQEDYDQKMLYHFIDTLNIYPPKTTVQLNDGSEAEVVEMLESLPTICKVNVNGKAFMLPSDKSVYIERIISWRERKEERYQKVWRKFIHSLLHEEDQKVLEYISELEDGYKIEDVFIQLFEKAMNEMEQKDRQQQIKRSELLIALPKLRRIMGIKSNEYANATIMEQEPVVFITVGEKGHIRNQILADLLVSTGYKLELLEVEDLNTDLPLEDFLQYISKSSVKNLIVSGTPAHSQTIHALSSQVKDVNSFMNVSLFSHENSSPSLTGEHYDLVSSQAKSILQFIS</sequence>
<dbReference type="STRING" id="192814.GCA_900166575_03447"/>
<evidence type="ECO:0000313" key="3">
    <source>
        <dbReference type="Proteomes" id="UP000297982"/>
    </source>
</evidence>
<dbReference type="AlphaFoldDB" id="A0A4Z0GZP5"/>
<dbReference type="SMART" id="SM00471">
    <property type="entry name" value="HDc"/>
    <property type="match status" value="1"/>
</dbReference>
<dbReference type="Gene3D" id="1.10.3210.10">
    <property type="entry name" value="Hypothetical protein af1432"/>
    <property type="match status" value="1"/>
</dbReference>
<gene>
    <name evidence="2" type="ORF">E4663_13085</name>
</gene>
<keyword evidence="3" id="KW-1185">Reference proteome</keyword>
<feature type="domain" description="HD-GYP" evidence="1">
    <location>
        <begin position="104"/>
        <end position="307"/>
    </location>
</feature>
<dbReference type="InterPro" id="IPR003607">
    <property type="entry name" value="HD/PDEase_dom"/>
</dbReference>
<comment type="caution">
    <text evidence="2">The sequence shown here is derived from an EMBL/GenBank/DDBJ whole genome shotgun (WGS) entry which is preliminary data.</text>
</comment>
<dbReference type="Pfam" id="PF13487">
    <property type="entry name" value="HD_5"/>
    <property type="match status" value="1"/>
</dbReference>
<dbReference type="PANTHER" id="PTHR43155">
    <property type="entry name" value="CYCLIC DI-GMP PHOSPHODIESTERASE PA4108-RELATED"/>
    <property type="match status" value="1"/>
</dbReference>
<dbReference type="SUPFAM" id="SSF109604">
    <property type="entry name" value="HD-domain/PDEase-like"/>
    <property type="match status" value="1"/>
</dbReference>
<dbReference type="EMBL" id="SRJC01000003">
    <property type="protein sequence ID" value="TGB02273.1"/>
    <property type="molecule type" value="Genomic_DNA"/>
</dbReference>
<dbReference type="InterPro" id="IPR037522">
    <property type="entry name" value="HD_GYP_dom"/>
</dbReference>
<dbReference type="CDD" id="cd00077">
    <property type="entry name" value="HDc"/>
    <property type="match status" value="1"/>
</dbReference>